<dbReference type="PROSITE" id="PS50990">
    <property type="entry name" value="PEPTIDASE_C39"/>
    <property type="match status" value="1"/>
</dbReference>
<evidence type="ECO:0000259" key="6">
    <source>
        <dbReference type="PROSITE" id="PS50929"/>
    </source>
</evidence>
<comment type="caution">
    <text evidence="8">The sequence shown here is derived from an EMBL/GenBank/DDBJ whole genome shotgun (WGS) entry which is preliminary data.</text>
</comment>
<dbReference type="SUPFAM" id="SSF90123">
    <property type="entry name" value="ABC transporter transmembrane region"/>
    <property type="match status" value="1"/>
</dbReference>
<evidence type="ECO:0000256" key="4">
    <source>
        <dbReference type="ARBA" id="ARBA00023136"/>
    </source>
</evidence>
<evidence type="ECO:0008006" key="10">
    <source>
        <dbReference type="Google" id="ProtNLM"/>
    </source>
</evidence>
<comment type="subcellular location">
    <subcellularLocation>
        <location evidence="1">Cell membrane</location>
        <topology evidence="1">Multi-pass membrane protein</topology>
    </subcellularLocation>
</comment>
<keyword evidence="3 5" id="KW-1133">Transmembrane helix</keyword>
<evidence type="ECO:0000313" key="8">
    <source>
        <dbReference type="EMBL" id="NML10696.1"/>
    </source>
</evidence>
<dbReference type="Pfam" id="PF00664">
    <property type="entry name" value="ABC_membrane"/>
    <property type="match status" value="1"/>
</dbReference>
<evidence type="ECO:0000256" key="1">
    <source>
        <dbReference type="ARBA" id="ARBA00004651"/>
    </source>
</evidence>
<dbReference type="InterPro" id="IPR005074">
    <property type="entry name" value="Peptidase_C39"/>
</dbReference>
<feature type="transmembrane region" description="Helical" evidence="5">
    <location>
        <begin position="400"/>
        <end position="420"/>
    </location>
</feature>
<dbReference type="PANTHER" id="PTHR24221">
    <property type="entry name" value="ATP-BINDING CASSETTE SUB-FAMILY B"/>
    <property type="match status" value="1"/>
</dbReference>
<dbReference type="PANTHER" id="PTHR24221:SF606">
    <property type="entry name" value="COLICIN V SECRETION-PROCESSING ATP-BINDING PROTEIN"/>
    <property type="match status" value="1"/>
</dbReference>
<keyword evidence="9" id="KW-1185">Reference proteome</keyword>
<dbReference type="InterPro" id="IPR039421">
    <property type="entry name" value="Type_1_exporter"/>
</dbReference>
<feature type="transmembrane region" description="Helical" evidence="5">
    <location>
        <begin position="166"/>
        <end position="192"/>
    </location>
</feature>
<dbReference type="GO" id="GO:0140359">
    <property type="term" value="F:ABC-type transporter activity"/>
    <property type="evidence" value="ECO:0007669"/>
    <property type="project" value="InterPro"/>
</dbReference>
<dbReference type="GO" id="GO:0008233">
    <property type="term" value="F:peptidase activity"/>
    <property type="evidence" value="ECO:0007669"/>
    <property type="project" value="InterPro"/>
</dbReference>
<dbReference type="PROSITE" id="PS50929">
    <property type="entry name" value="ABC_TM1F"/>
    <property type="match status" value="1"/>
</dbReference>
<dbReference type="Gene3D" id="1.20.1560.10">
    <property type="entry name" value="ABC transporter type 1, transmembrane domain"/>
    <property type="match status" value="1"/>
</dbReference>
<dbReference type="Proteomes" id="UP000519023">
    <property type="component" value="Unassembled WGS sequence"/>
</dbReference>
<dbReference type="Pfam" id="PF03412">
    <property type="entry name" value="Peptidase_C39"/>
    <property type="match status" value="1"/>
</dbReference>
<accession>A0A7X9WVI5</accession>
<evidence type="ECO:0000259" key="7">
    <source>
        <dbReference type="PROSITE" id="PS50990"/>
    </source>
</evidence>
<reference evidence="8 9" key="1">
    <citation type="submission" date="2020-04" db="EMBL/GenBank/DDBJ databases">
        <title>Sphingobium sp. AR-3-1 isolated from Arctic soil.</title>
        <authorList>
            <person name="Dahal R.H."/>
            <person name="Chaudhary D.K."/>
        </authorList>
    </citation>
    <scope>NUCLEOTIDE SEQUENCE [LARGE SCALE GENOMIC DNA]</scope>
    <source>
        <strain evidence="8 9">AR-3-1</strain>
    </source>
</reference>
<dbReference type="Gene3D" id="3.90.70.10">
    <property type="entry name" value="Cysteine proteinases"/>
    <property type="match status" value="1"/>
</dbReference>
<dbReference type="AlphaFoldDB" id="A0A7X9WVI5"/>
<name>A0A7X9WVI5_9SPHN</name>
<dbReference type="GO" id="GO:0005524">
    <property type="term" value="F:ATP binding"/>
    <property type="evidence" value="ECO:0007669"/>
    <property type="project" value="InterPro"/>
</dbReference>
<proteinExistence type="predicted"/>
<dbReference type="EMBL" id="JABBFV010000006">
    <property type="protein sequence ID" value="NML10696.1"/>
    <property type="molecule type" value="Genomic_DNA"/>
</dbReference>
<keyword evidence="4 5" id="KW-0472">Membrane</keyword>
<keyword evidence="2 5" id="KW-0812">Transmembrane</keyword>
<gene>
    <name evidence="8" type="ORF">HHL08_11135</name>
</gene>
<dbReference type="GO" id="GO:0005886">
    <property type="term" value="C:plasma membrane"/>
    <property type="evidence" value="ECO:0007669"/>
    <property type="project" value="UniProtKB-SubCell"/>
</dbReference>
<feature type="domain" description="Peptidase C39" evidence="7">
    <location>
        <begin position="14"/>
        <end position="136"/>
    </location>
</feature>
<feature type="domain" description="ABC transmembrane type-1" evidence="6">
    <location>
        <begin position="172"/>
        <end position="412"/>
    </location>
</feature>
<feature type="transmembrane region" description="Helical" evidence="5">
    <location>
        <begin position="204"/>
        <end position="224"/>
    </location>
</feature>
<dbReference type="GO" id="GO:0006508">
    <property type="term" value="P:proteolysis"/>
    <property type="evidence" value="ECO:0007669"/>
    <property type="project" value="InterPro"/>
</dbReference>
<evidence type="ECO:0000313" key="9">
    <source>
        <dbReference type="Proteomes" id="UP000519023"/>
    </source>
</evidence>
<sequence length="433" mass="48189">MGLFQKKEPPALLQSEVTECGLTCLAMIAAFHGHEIDMSSLRRRHNVSLRGLTLPNLLRAADDLGLDKRALRMELPDLNDLKLPAIIHWNENHFVVLTKIGGSKEKRYTLNDPKYGRRVLSESSFSRQFTGIAIEFTPSSRFEIKKDVRSISLRELVSKSSVPNGIVLQISALSIMIQTIVLIVPIILSILIDSIAPSGMRDQLLAFSVGIVFLCLTSAALFFIRSRILSDAVQMLNLQITSDAFRHALMLPLTWFEKRYVGDIISRFNSIISINDILSRSVTTVISDGITSIVCIIAIALFSWKIAAFSILLIAIYAVAQHILFTRTFVATQEAITAQANDNGTVIETLRGIGAIKAFGNEHQRFNRWRNLKITTTNKNVEMFRLIALRQTISRSSMESMAVFSLLILIFLTSVIPKLVGSDSLGLSRDAIT</sequence>
<dbReference type="InterPro" id="IPR011527">
    <property type="entry name" value="ABC1_TM_dom"/>
</dbReference>
<dbReference type="RefSeq" id="WP_169573191.1">
    <property type="nucleotide sequence ID" value="NZ_JABBFV010000006.1"/>
</dbReference>
<dbReference type="GO" id="GO:0034040">
    <property type="term" value="F:ATPase-coupled lipid transmembrane transporter activity"/>
    <property type="evidence" value="ECO:0007669"/>
    <property type="project" value="TreeGrafter"/>
</dbReference>
<dbReference type="InterPro" id="IPR036640">
    <property type="entry name" value="ABC1_TM_sf"/>
</dbReference>
<protein>
    <recommendedName>
        <fullName evidence="10">Peptidase domain-containing ABC transporter</fullName>
    </recommendedName>
</protein>
<evidence type="ECO:0000256" key="5">
    <source>
        <dbReference type="SAM" id="Phobius"/>
    </source>
</evidence>
<evidence type="ECO:0000256" key="3">
    <source>
        <dbReference type="ARBA" id="ARBA00022989"/>
    </source>
</evidence>
<evidence type="ECO:0000256" key="2">
    <source>
        <dbReference type="ARBA" id="ARBA00022692"/>
    </source>
</evidence>
<feature type="transmembrane region" description="Helical" evidence="5">
    <location>
        <begin position="306"/>
        <end position="325"/>
    </location>
</feature>
<organism evidence="8 9">
    <name type="scientific">Sphingobium psychrophilum</name>
    <dbReference type="NCBI Taxonomy" id="2728834"/>
    <lineage>
        <taxon>Bacteria</taxon>
        <taxon>Pseudomonadati</taxon>
        <taxon>Pseudomonadota</taxon>
        <taxon>Alphaproteobacteria</taxon>
        <taxon>Sphingomonadales</taxon>
        <taxon>Sphingomonadaceae</taxon>
        <taxon>Sphingobium</taxon>
    </lineage>
</organism>